<evidence type="ECO:0008006" key="6">
    <source>
        <dbReference type="Google" id="ProtNLM"/>
    </source>
</evidence>
<sequence length="1603" mass="175559">MAEVNQSQRRKQQGVQTDDLPGGIGNLEGAAFRRLPANFAHTLLHSPPTPLPQEPRKSNLSSAYPKAKLVFAYETSDIDGLSIAQPCMWIDEEERQVKLVRPDTDSSPNPGAISSAPKNFPFNGAFSNHEPMSDFCVNVLSDQMSSLVNGNNGCVIYLNSIGRRDVSRFIGNDSCTTLLGLVPSAIKWLFDAMNDRMQQRAVHFCLAVSATEIYENNSVDLLIDFKKSTALEGDGKSSKDRLSGTSSWKKICSSRSDDEATELVATNVVEAARYLDMALAASKRLHDVHLNALPAATTNTSVGHLFFTFHIYRNFSGGVVTASSKLATKGSVPSTPSDLVKPKPAMWSPPQRRVVMTADSNDDSGFDESLSRGSSFHCYKRDTRHIQCHFCKDEIDRIDLLEFMRLEHKIEHRQLNLIELMVTTESEVEQKGSAIPRNSTISNFILSLVSGRASPPFGTKEPILHHLLRSCLLAEELLRITFVLHTSVHPKFYDCTLELLQHTTKIQHAWKRRLSSKSLRSTSHRRQTSAWDRVVPSTAASNNGIGNFRFRRLGRRLQKRRVATGSGQNSNGRECGDDDVPDSSSDLEYTSSSEQSCTTVIYLGRSHPLRTLSTPDRPKRLVALEPKVTVQKTEEVSNTVPVCSPFLPHHRRFKSRAGHKASVATATNELWVDGPRATAPSASTSCSAENLGHLETASRSKSDSVSEKDQSSIVPTQATVEKGVPDGKSCNAHTNCNLERKLEVCSRWPLGPADSLGGTRTARQLEAILTPRSDRKLRRGDAYLERKQLKQIDQCQQTTTSTEFPVLAGRRHDAFPVGSSGAVRGVKPFVKEWVERQNQAIAGCLTDKPTSPKHGHRQMRIASKIEKHCQLTSKTPETPRISQKHREPGGKKQVDVDDITIPPNDPTTHSRSLPRHATADMLWPAQSHQAGPTLDNLSRVARWVESVSTPEPALLPPSIGCSKHPHFQSPLCKNCNKGISHGSTKSPEVSGRGSSAPAARHRSRRGPVVFHSTEDTQMQQPHPTVNISSDPRKPDGASDPGLNRDRSFGSVSGLDTITEGFKFSPLRKPVLKRFADLFVCSPSTNRHRQQYAQQQSGQVSKMCAPLFGGSGKPQASEEDSISIDSAGMLFTSLSKGGRDESLFLESEQTGQAPTSGNQHRVDRHCEEGQGGLRIKEAGAKHRFGFLQSPLFGKRSTSRACPDDITPTSHPSLQASTPFQGHYQKQQQDSMAFHCQIIIEKSPQVAGHHKCVSQSSSSGLGSEHSEQHSLRCHCCSAQGEIRARRCRMRAHRNRGSVAMLTDVEIDESPLTNVKCSIGGSGGGHASSGYESVLRDDSEISSRSSSGGSYPSPAVGAKEAACQTMPSELDAGSPAAPQGTPMISDVLTASFTETVTVSATGDTMLASVTSKSRIPTKRFLLPVLMLASLTKASGERTISSKRSLSAPAGSSEESRSSSLPSVRRASPAKPLHSTGDESFLTNAVYPRTAQHHVRLKELIRVNSDEPELPRATLREEKITALLRRQEVLKNELTAAKTRLLADPGSWSFDLNVAERMDPNDEGYLEALADETELLQQRVDACRSHAQYLAFFQHPPPPLNPHEPPH</sequence>
<feature type="region of interest" description="Disordered" evidence="3">
    <location>
        <begin position="1"/>
        <end position="27"/>
    </location>
</feature>
<evidence type="ECO:0000313" key="5">
    <source>
        <dbReference type="Proteomes" id="UP000267029"/>
    </source>
</evidence>
<feature type="compositionally biased region" description="Basic and acidic residues" evidence="3">
    <location>
        <begin position="1030"/>
        <end position="1047"/>
    </location>
</feature>
<feature type="compositionally biased region" description="Low complexity" evidence="3">
    <location>
        <begin position="1339"/>
        <end position="1351"/>
    </location>
</feature>
<dbReference type="Proteomes" id="UP000267029">
    <property type="component" value="Unassembled WGS sequence"/>
</dbReference>
<feature type="region of interest" description="Disordered" evidence="3">
    <location>
        <begin position="1318"/>
        <end position="1377"/>
    </location>
</feature>
<dbReference type="STRING" id="53468.A0A158QTX6"/>
<keyword evidence="5" id="KW-1185">Reference proteome</keyword>
<feature type="region of interest" description="Disordered" evidence="3">
    <location>
        <begin position="1433"/>
        <end position="1474"/>
    </location>
</feature>
<feature type="compositionally biased region" description="Low complexity" evidence="3">
    <location>
        <begin position="1443"/>
        <end position="1466"/>
    </location>
</feature>
<dbReference type="PANTHER" id="PTHR21608:SF7">
    <property type="entry name" value="KINESIN-LIKE PROTEIN CG14535"/>
    <property type="match status" value="1"/>
</dbReference>
<dbReference type="OrthoDB" id="6271244at2759"/>
<dbReference type="InterPro" id="IPR036961">
    <property type="entry name" value="Kinesin_motor_dom_sf"/>
</dbReference>
<dbReference type="SUPFAM" id="SSF52540">
    <property type="entry name" value="P-loop containing nucleoside triphosphate hydrolases"/>
    <property type="match status" value="1"/>
</dbReference>
<keyword evidence="2" id="KW-0067">ATP-binding</keyword>
<dbReference type="InterPro" id="IPR027640">
    <property type="entry name" value="Kinesin-like_fam"/>
</dbReference>
<feature type="compositionally biased region" description="Low complexity" evidence="3">
    <location>
        <begin position="678"/>
        <end position="688"/>
    </location>
</feature>
<feature type="region of interest" description="Disordered" evidence="3">
    <location>
        <begin position="559"/>
        <end position="592"/>
    </location>
</feature>
<dbReference type="GO" id="GO:0003777">
    <property type="term" value="F:microtubule motor activity"/>
    <property type="evidence" value="ECO:0007669"/>
    <property type="project" value="InterPro"/>
</dbReference>
<name>A0A158QTX6_MESCO</name>
<keyword evidence="1" id="KW-0547">Nucleotide-binding</keyword>
<dbReference type="EMBL" id="UXSR01005194">
    <property type="protein sequence ID" value="VDD79434.1"/>
    <property type="molecule type" value="Genomic_DNA"/>
</dbReference>
<evidence type="ECO:0000256" key="1">
    <source>
        <dbReference type="ARBA" id="ARBA00022741"/>
    </source>
</evidence>
<evidence type="ECO:0000256" key="3">
    <source>
        <dbReference type="SAM" id="MobiDB-lite"/>
    </source>
</evidence>
<feature type="compositionally biased region" description="Basic and acidic residues" evidence="3">
    <location>
        <begin position="884"/>
        <end position="895"/>
    </location>
</feature>
<proteinExistence type="predicted"/>
<feature type="region of interest" description="Disordered" evidence="3">
    <location>
        <begin position="678"/>
        <end position="715"/>
    </location>
</feature>
<dbReference type="PANTHER" id="PTHR21608">
    <property type="entry name" value="KINESIN-LIKE PROTEIN CG14535"/>
    <property type="match status" value="1"/>
</dbReference>
<evidence type="ECO:0000313" key="4">
    <source>
        <dbReference type="EMBL" id="VDD79434.1"/>
    </source>
</evidence>
<reference evidence="4 5" key="1">
    <citation type="submission" date="2018-10" db="EMBL/GenBank/DDBJ databases">
        <authorList>
            <consortium name="Pathogen Informatics"/>
        </authorList>
    </citation>
    <scope>NUCLEOTIDE SEQUENCE [LARGE SCALE GENOMIC DNA]</scope>
</reference>
<dbReference type="GO" id="GO:0007018">
    <property type="term" value="P:microtubule-based movement"/>
    <property type="evidence" value="ECO:0007669"/>
    <property type="project" value="InterPro"/>
</dbReference>
<accession>A0A158QTX6</accession>
<feature type="compositionally biased region" description="Basic and acidic residues" evidence="3">
    <location>
        <begin position="696"/>
        <end position="710"/>
    </location>
</feature>
<dbReference type="InterPro" id="IPR027417">
    <property type="entry name" value="P-loop_NTPase"/>
</dbReference>
<gene>
    <name evidence="4" type="ORF">MCOS_LOCUS5437</name>
</gene>
<protein>
    <recommendedName>
        <fullName evidence="6">Kinesin motor domain-containing protein</fullName>
    </recommendedName>
</protein>
<evidence type="ECO:0000256" key="2">
    <source>
        <dbReference type="ARBA" id="ARBA00022840"/>
    </source>
</evidence>
<feature type="region of interest" description="Disordered" evidence="3">
    <location>
        <begin position="981"/>
        <end position="1051"/>
    </location>
</feature>
<feature type="compositionally biased region" description="Low complexity" evidence="3">
    <location>
        <begin position="582"/>
        <end position="592"/>
    </location>
</feature>
<organism evidence="4 5">
    <name type="scientific">Mesocestoides corti</name>
    <name type="common">Flatworm</name>
    <dbReference type="NCBI Taxonomy" id="53468"/>
    <lineage>
        <taxon>Eukaryota</taxon>
        <taxon>Metazoa</taxon>
        <taxon>Spiralia</taxon>
        <taxon>Lophotrochozoa</taxon>
        <taxon>Platyhelminthes</taxon>
        <taxon>Cestoda</taxon>
        <taxon>Eucestoda</taxon>
        <taxon>Cyclophyllidea</taxon>
        <taxon>Mesocestoididae</taxon>
        <taxon>Mesocestoides</taxon>
    </lineage>
</organism>
<feature type="region of interest" description="Disordered" evidence="3">
    <location>
        <begin position="871"/>
        <end position="913"/>
    </location>
</feature>
<feature type="compositionally biased region" description="Polar residues" evidence="3">
    <location>
        <begin position="1015"/>
        <end position="1029"/>
    </location>
</feature>
<dbReference type="GO" id="GO:0005524">
    <property type="term" value="F:ATP binding"/>
    <property type="evidence" value="ECO:0007669"/>
    <property type="project" value="UniProtKB-KW"/>
</dbReference>
<dbReference type="Gene3D" id="3.40.850.10">
    <property type="entry name" value="Kinesin motor domain"/>
    <property type="match status" value="1"/>
</dbReference>